<reference evidence="6" key="1">
    <citation type="submission" date="2016-11" db="UniProtKB">
        <authorList>
            <consortium name="WormBaseParasite"/>
        </authorList>
    </citation>
    <scope>IDENTIFICATION</scope>
</reference>
<dbReference type="WBParaSite" id="BXY_0104300.1">
    <property type="protein sequence ID" value="BXY_0104300.1"/>
    <property type="gene ID" value="BXY_0104300"/>
</dbReference>
<dbReference type="EMBL" id="CAJFCV020000006">
    <property type="protein sequence ID" value="CAG9131583.1"/>
    <property type="molecule type" value="Genomic_DNA"/>
</dbReference>
<keyword evidence="5" id="KW-1185">Reference proteome</keyword>
<accession>A0A1I7RK11</accession>
<dbReference type="Proteomes" id="UP000095284">
    <property type="component" value="Unplaced"/>
</dbReference>
<protein>
    <submittedName>
        <fullName evidence="2">(pine wood nematode) hypothetical protein</fullName>
    </submittedName>
</protein>
<dbReference type="Proteomes" id="UP000582659">
    <property type="component" value="Unassembled WGS sequence"/>
</dbReference>
<evidence type="ECO:0000256" key="1">
    <source>
        <dbReference type="SAM" id="SignalP"/>
    </source>
</evidence>
<evidence type="ECO:0000313" key="4">
    <source>
        <dbReference type="Proteomes" id="UP000095284"/>
    </source>
</evidence>
<name>A0A1I7RK11_BURXY</name>
<dbReference type="EMBL" id="CAJFDI010000006">
    <property type="protein sequence ID" value="CAD5235279.1"/>
    <property type="molecule type" value="Genomic_DNA"/>
</dbReference>
<evidence type="ECO:0000313" key="3">
    <source>
        <dbReference type="EMBL" id="CAG9131583.1"/>
    </source>
</evidence>
<keyword evidence="1" id="KW-0732">Signal</keyword>
<evidence type="ECO:0000313" key="2">
    <source>
        <dbReference type="EMBL" id="CAD5235279.1"/>
    </source>
</evidence>
<dbReference type="Proteomes" id="UP000659654">
    <property type="component" value="Unassembled WGS sequence"/>
</dbReference>
<evidence type="ECO:0000313" key="5">
    <source>
        <dbReference type="Proteomes" id="UP000659654"/>
    </source>
</evidence>
<evidence type="ECO:0000313" key="6">
    <source>
        <dbReference type="WBParaSite" id="BXY_0104300.1"/>
    </source>
</evidence>
<proteinExistence type="predicted"/>
<feature type="signal peptide" evidence="1">
    <location>
        <begin position="1"/>
        <end position="26"/>
    </location>
</feature>
<gene>
    <name evidence="2" type="ORF">BXYJ_LOCUS15370</name>
</gene>
<organism evidence="4 6">
    <name type="scientific">Bursaphelenchus xylophilus</name>
    <name type="common">Pinewood nematode worm</name>
    <name type="synonym">Aphelenchoides xylophilus</name>
    <dbReference type="NCBI Taxonomy" id="6326"/>
    <lineage>
        <taxon>Eukaryota</taxon>
        <taxon>Metazoa</taxon>
        <taxon>Ecdysozoa</taxon>
        <taxon>Nematoda</taxon>
        <taxon>Chromadorea</taxon>
        <taxon>Rhabditida</taxon>
        <taxon>Tylenchina</taxon>
        <taxon>Tylenchomorpha</taxon>
        <taxon>Aphelenchoidea</taxon>
        <taxon>Aphelenchoididae</taxon>
        <taxon>Bursaphelenchus</taxon>
    </lineage>
</organism>
<reference evidence="3" key="2">
    <citation type="submission" date="2020-08" db="EMBL/GenBank/DDBJ databases">
        <authorList>
            <person name="Kikuchi T."/>
        </authorList>
    </citation>
    <scope>NUCLEOTIDE SEQUENCE</scope>
    <source>
        <strain evidence="2">Ka4C1</strain>
    </source>
</reference>
<dbReference type="AlphaFoldDB" id="A0A1I7RK11"/>
<feature type="chain" id="PRO_5035359123" evidence="1">
    <location>
        <begin position="27"/>
        <end position="67"/>
    </location>
</feature>
<sequence length="67" mass="7189">MAFNKITLTFCVLALLLAVVVDQATAQYYPAYGYGYAAYGYGYPAYGYGYYGKRAAGFGGESLGVNN</sequence>